<keyword evidence="3 9" id="KW-0812">Transmembrane</keyword>
<evidence type="ECO:0000256" key="6">
    <source>
        <dbReference type="ARBA" id="ARBA00023136"/>
    </source>
</evidence>
<keyword evidence="4 9" id="KW-1133">Transmembrane helix</keyword>
<accession>A0A382U5C1</accession>
<dbReference type="GO" id="GO:0016020">
    <property type="term" value="C:membrane"/>
    <property type="evidence" value="ECO:0007669"/>
    <property type="project" value="UniProtKB-SubCell"/>
</dbReference>
<keyword evidence="8" id="KW-1208">Phospholipid metabolism</keyword>
<dbReference type="Gene3D" id="1.20.120.1760">
    <property type="match status" value="1"/>
</dbReference>
<dbReference type="PIRSF" id="PIRSF000847">
    <property type="entry name" value="Phos_ph_gly_syn"/>
    <property type="match status" value="1"/>
</dbReference>
<dbReference type="PANTHER" id="PTHR14269:SF11">
    <property type="entry name" value="CDP-DIACYLGLYCEROL--GLYCEROL-3-PHOSPHATE 3-PHOSPHATIDYLTRANSFERASE"/>
    <property type="match status" value="1"/>
</dbReference>
<dbReference type="AlphaFoldDB" id="A0A382U5C1"/>
<dbReference type="InterPro" id="IPR050324">
    <property type="entry name" value="CDP-alcohol_PTase-I"/>
</dbReference>
<sequence>MVLNAGQFHLALLLMILAGISDGLDGYLAKRFQWRSRIGGLLDPLADKLLLVSVFVTLVWIGLAPAWLAVIVIARDVIIIAGALAYELFIGPFHPLPTRISKLNTVFQLLYVFFVISYASFAWPPRISILVIGAGVFFASLVSGIDYVLRWSSLVLAAVRK</sequence>
<dbReference type="Pfam" id="PF01066">
    <property type="entry name" value="CDP-OH_P_transf"/>
    <property type="match status" value="1"/>
</dbReference>
<evidence type="ECO:0000256" key="7">
    <source>
        <dbReference type="ARBA" id="ARBA00023209"/>
    </source>
</evidence>
<feature type="transmembrane region" description="Helical" evidence="9">
    <location>
        <begin position="103"/>
        <end position="121"/>
    </location>
</feature>
<proteinExistence type="predicted"/>
<dbReference type="InterPro" id="IPR004570">
    <property type="entry name" value="Phosphatidylglycerol_P_synth"/>
</dbReference>
<evidence type="ECO:0000256" key="3">
    <source>
        <dbReference type="ARBA" id="ARBA00022692"/>
    </source>
</evidence>
<feature type="transmembrane region" description="Helical" evidence="9">
    <location>
        <begin position="49"/>
        <end position="71"/>
    </location>
</feature>
<evidence type="ECO:0000256" key="5">
    <source>
        <dbReference type="ARBA" id="ARBA00023098"/>
    </source>
</evidence>
<evidence type="ECO:0000256" key="2">
    <source>
        <dbReference type="ARBA" id="ARBA00022516"/>
    </source>
</evidence>
<dbReference type="InterPro" id="IPR000462">
    <property type="entry name" value="CDP-OH_P_trans"/>
</dbReference>
<comment type="subcellular location">
    <subcellularLocation>
        <location evidence="1">Membrane</location>
        <topology evidence="1">Multi-pass membrane protein</topology>
    </subcellularLocation>
</comment>
<feature type="transmembrane region" description="Helical" evidence="9">
    <location>
        <begin position="127"/>
        <end position="149"/>
    </location>
</feature>
<reference evidence="10" key="1">
    <citation type="submission" date="2018-05" db="EMBL/GenBank/DDBJ databases">
        <authorList>
            <person name="Lanie J.A."/>
            <person name="Ng W.-L."/>
            <person name="Kazmierczak K.M."/>
            <person name="Andrzejewski T.M."/>
            <person name="Davidsen T.M."/>
            <person name="Wayne K.J."/>
            <person name="Tettelin H."/>
            <person name="Glass J.I."/>
            <person name="Rusch D."/>
            <person name="Podicherti R."/>
            <person name="Tsui H.-C.T."/>
            <person name="Winkler M.E."/>
        </authorList>
    </citation>
    <scope>NUCLEOTIDE SEQUENCE</scope>
</reference>
<evidence type="ECO:0000313" key="10">
    <source>
        <dbReference type="EMBL" id="SVD28898.1"/>
    </source>
</evidence>
<dbReference type="GO" id="GO:0008444">
    <property type="term" value="F:CDP-diacylglycerol-glycerol-3-phosphate 3-phosphatidyltransferase activity"/>
    <property type="evidence" value="ECO:0007669"/>
    <property type="project" value="InterPro"/>
</dbReference>
<dbReference type="InterPro" id="IPR043130">
    <property type="entry name" value="CDP-OH_PTrfase_TM_dom"/>
</dbReference>
<dbReference type="EMBL" id="UINC01141264">
    <property type="protein sequence ID" value="SVD28898.1"/>
    <property type="molecule type" value="Genomic_DNA"/>
</dbReference>
<keyword evidence="6 9" id="KW-0472">Membrane</keyword>
<dbReference type="PANTHER" id="PTHR14269">
    <property type="entry name" value="CDP-DIACYLGLYCEROL--GLYCEROL-3-PHOSPHATE 3-PHOSPHATIDYLTRANSFERASE-RELATED"/>
    <property type="match status" value="1"/>
</dbReference>
<evidence type="ECO:0008006" key="11">
    <source>
        <dbReference type="Google" id="ProtNLM"/>
    </source>
</evidence>
<keyword evidence="2" id="KW-0444">Lipid biosynthesis</keyword>
<evidence type="ECO:0000256" key="8">
    <source>
        <dbReference type="ARBA" id="ARBA00023264"/>
    </source>
</evidence>
<dbReference type="GO" id="GO:0046474">
    <property type="term" value="P:glycerophospholipid biosynthetic process"/>
    <property type="evidence" value="ECO:0007669"/>
    <property type="project" value="TreeGrafter"/>
</dbReference>
<keyword evidence="5" id="KW-0443">Lipid metabolism</keyword>
<feature type="transmembrane region" description="Helical" evidence="9">
    <location>
        <begin position="77"/>
        <end position="96"/>
    </location>
</feature>
<evidence type="ECO:0000256" key="4">
    <source>
        <dbReference type="ARBA" id="ARBA00022989"/>
    </source>
</evidence>
<organism evidence="10">
    <name type="scientific">marine metagenome</name>
    <dbReference type="NCBI Taxonomy" id="408172"/>
    <lineage>
        <taxon>unclassified sequences</taxon>
        <taxon>metagenomes</taxon>
        <taxon>ecological metagenomes</taxon>
    </lineage>
</organism>
<dbReference type="GO" id="GO:0005739">
    <property type="term" value="C:mitochondrion"/>
    <property type="evidence" value="ECO:0007669"/>
    <property type="project" value="TreeGrafter"/>
</dbReference>
<feature type="transmembrane region" description="Helical" evidence="9">
    <location>
        <begin position="6"/>
        <end position="28"/>
    </location>
</feature>
<protein>
    <recommendedName>
        <fullName evidence="11">CDP-alcohol phosphatidyltransferase family protein</fullName>
    </recommendedName>
</protein>
<evidence type="ECO:0000256" key="1">
    <source>
        <dbReference type="ARBA" id="ARBA00004141"/>
    </source>
</evidence>
<gene>
    <name evidence="10" type="ORF">METZ01_LOCUS381752</name>
</gene>
<keyword evidence="7" id="KW-0594">Phospholipid biosynthesis</keyword>
<evidence type="ECO:0000256" key="9">
    <source>
        <dbReference type="SAM" id="Phobius"/>
    </source>
</evidence>
<name>A0A382U5C1_9ZZZZ</name>